<organism evidence="8 9">
    <name type="scientific">Cyclocybe aegerita</name>
    <name type="common">Black poplar mushroom</name>
    <name type="synonym">Agrocybe aegerita</name>
    <dbReference type="NCBI Taxonomy" id="1973307"/>
    <lineage>
        <taxon>Eukaryota</taxon>
        <taxon>Fungi</taxon>
        <taxon>Dikarya</taxon>
        <taxon>Basidiomycota</taxon>
        <taxon>Agaricomycotina</taxon>
        <taxon>Agaricomycetes</taxon>
        <taxon>Agaricomycetidae</taxon>
        <taxon>Agaricales</taxon>
        <taxon>Agaricineae</taxon>
        <taxon>Bolbitiaceae</taxon>
        <taxon>Cyclocybe</taxon>
    </lineage>
</organism>
<comment type="cofactor">
    <cofactor evidence="1 6">
        <name>heme</name>
        <dbReference type="ChEBI" id="CHEBI:30413"/>
    </cofactor>
</comment>
<evidence type="ECO:0000256" key="2">
    <source>
        <dbReference type="ARBA" id="ARBA00010617"/>
    </source>
</evidence>
<gene>
    <name evidence="8" type="ORF">AAE3_LOCUS5323</name>
</gene>
<evidence type="ECO:0008006" key="10">
    <source>
        <dbReference type="Google" id="ProtNLM"/>
    </source>
</evidence>
<reference evidence="8 9" key="1">
    <citation type="submission" date="2020-01" db="EMBL/GenBank/DDBJ databases">
        <authorList>
            <person name="Gupta K D."/>
        </authorList>
    </citation>
    <scope>NUCLEOTIDE SEQUENCE [LARGE SCALE GENOMIC DNA]</scope>
</reference>
<dbReference type="InterPro" id="IPR017972">
    <property type="entry name" value="Cyt_P450_CS"/>
</dbReference>
<dbReference type="Pfam" id="PF00067">
    <property type="entry name" value="p450"/>
    <property type="match status" value="1"/>
</dbReference>
<dbReference type="CDD" id="cd11041">
    <property type="entry name" value="CYP503A1-like"/>
    <property type="match status" value="1"/>
</dbReference>
<keyword evidence="6 7" id="KW-0349">Heme</keyword>
<keyword evidence="9" id="KW-1185">Reference proteome</keyword>
<dbReference type="SUPFAM" id="SSF48264">
    <property type="entry name" value="Cytochrome P450"/>
    <property type="match status" value="1"/>
</dbReference>
<accession>A0A8S0WIN4</accession>
<evidence type="ECO:0000256" key="1">
    <source>
        <dbReference type="ARBA" id="ARBA00001971"/>
    </source>
</evidence>
<evidence type="ECO:0000313" key="8">
    <source>
        <dbReference type="EMBL" id="CAA7263163.1"/>
    </source>
</evidence>
<evidence type="ECO:0000256" key="7">
    <source>
        <dbReference type="RuleBase" id="RU000461"/>
    </source>
</evidence>
<evidence type="ECO:0000256" key="4">
    <source>
        <dbReference type="ARBA" id="ARBA00023002"/>
    </source>
</evidence>
<dbReference type="EMBL" id="CACVBS010000038">
    <property type="protein sequence ID" value="CAA7263163.1"/>
    <property type="molecule type" value="Genomic_DNA"/>
</dbReference>
<protein>
    <recommendedName>
        <fullName evidence="10">Cytochrome P450</fullName>
    </recommendedName>
</protein>
<sequence length="501" mass="56088">MSFAQVVVFLVAVLTLGYIRLRRGISYSGGVPRVGKPGVWGYIQTAIKYTLDAENLIIEGRTQFDNKPFVLPTLSGPIFILGPEYLERVRSGPDSVFSEIIAVNEDLQLPYTMDANQLDNPVQAHVMRTDVNRAIPAMIPEIFEESVLAMDETFKIPNGQDSISIPIFDTMTHLIARISNRVIFGEEMCRDEGFLHAIVRFAETTPMMAPFIQWSPVVLRPIVYFVLSSLFGGKKGALKYAIPHLERYMKKRQSMTEKPKLVSEFMIQGVPQHEKVQEIAVRLLNLNFGSIHTSSIFITQTLFELVLLPPSDIESMRQEIGEALECEGGWTKEALDKLNKVDSALREIGRYYGLMHFALPRCAVVGYDLGNGTHIPPGYRVAIDMKRIHFNPDTYPDPNRCDIFRFSKLRSEESSGAKYAFATVDSNYLPFGAGRHACAGRQFASMELKIMLAHILLKYDVSLPPGITERPKNVIFNGAIVPDTKANLIFKPRSGHGGKVG</sequence>
<dbReference type="AlphaFoldDB" id="A0A8S0WIN4"/>
<dbReference type="InterPro" id="IPR036396">
    <property type="entry name" value="Cyt_P450_sf"/>
</dbReference>
<feature type="binding site" description="axial binding residue" evidence="6">
    <location>
        <position position="438"/>
    </location>
    <ligand>
        <name>heme</name>
        <dbReference type="ChEBI" id="CHEBI:30413"/>
    </ligand>
    <ligandPart>
        <name>Fe</name>
        <dbReference type="ChEBI" id="CHEBI:18248"/>
    </ligandPart>
</feature>
<evidence type="ECO:0000256" key="5">
    <source>
        <dbReference type="ARBA" id="ARBA00023004"/>
    </source>
</evidence>
<dbReference type="InterPro" id="IPR001128">
    <property type="entry name" value="Cyt_P450"/>
</dbReference>
<comment type="similarity">
    <text evidence="2 7">Belongs to the cytochrome P450 family.</text>
</comment>
<keyword evidence="7" id="KW-0503">Monooxygenase</keyword>
<name>A0A8S0WIN4_CYCAE</name>
<dbReference type="GO" id="GO:0004497">
    <property type="term" value="F:monooxygenase activity"/>
    <property type="evidence" value="ECO:0007669"/>
    <property type="project" value="UniProtKB-KW"/>
</dbReference>
<evidence type="ECO:0000256" key="6">
    <source>
        <dbReference type="PIRSR" id="PIRSR602401-1"/>
    </source>
</evidence>
<keyword evidence="4 7" id="KW-0560">Oxidoreductase</keyword>
<dbReference type="GO" id="GO:0016705">
    <property type="term" value="F:oxidoreductase activity, acting on paired donors, with incorporation or reduction of molecular oxygen"/>
    <property type="evidence" value="ECO:0007669"/>
    <property type="project" value="InterPro"/>
</dbReference>
<comment type="caution">
    <text evidence="8">The sequence shown here is derived from an EMBL/GenBank/DDBJ whole genome shotgun (WGS) entry which is preliminary data.</text>
</comment>
<dbReference type="PANTHER" id="PTHR46206">
    <property type="entry name" value="CYTOCHROME P450"/>
    <property type="match status" value="1"/>
</dbReference>
<dbReference type="Proteomes" id="UP000467700">
    <property type="component" value="Unassembled WGS sequence"/>
</dbReference>
<dbReference type="PRINTS" id="PR00463">
    <property type="entry name" value="EP450I"/>
</dbReference>
<dbReference type="GO" id="GO:0005506">
    <property type="term" value="F:iron ion binding"/>
    <property type="evidence" value="ECO:0007669"/>
    <property type="project" value="InterPro"/>
</dbReference>
<dbReference type="PROSITE" id="PS00086">
    <property type="entry name" value="CYTOCHROME_P450"/>
    <property type="match status" value="1"/>
</dbReference>
<dbReference type="GO" id="GO:0020037">
    <property type="term" value="F:heme binding"/>
    <property type="evidence" value="ECO:0007669"/>
    <property type="project" value="InterPro"/>
</dbReference>
<evidence type="ECO:0000313" key="9">
    <source>
        <dbReference type="Proteomes" id="UP000467700"/>
    </source>
</evidence>
<keyword evidence="3 6" id="KW-0479">Metal-binding</keyword>
<evidence type="ECO:0000256" key="3">
    <source>
        <dbReference type="ARBA" id="ARBA00022723"/>
    </source>
</evidence>
<dbReference type="OrthoDB" id="1844152at2759"/>
<dbReference type="InterPro" id="IPR002401">
    <property type="entry name" value="Cyt_P450_E_grp-I"/>
</dbReference>
<dbReference type="Gene3D" id="1.10.630.10">
    <property type="entry name" value="Cytochrome P450"/>
    <property type="match status" value="1"/>
</dbReference>
<proteinExistence type="inferred from homology"/>
<keyword evidence="5 6" id="KW-0408">Iron</keyword>